<dbReference type="SUPFAM" id="SSF57667">
    <property type="entry name" value="beta-beta-alpha zinc fingers"/>
    <property type="match status" value="3"/>
</dbReference>
<dbReference type="SMART" id="SM00355">
    <property type="entry name" value="ZnF_C2H2"/>
    <property type="match status" value="3"/>
</dbReference>
<evidence type="ECO:0000256" key="1">
    <source>
        <dbReference type="ARBA" id="ARBA00003767"/>
    </source>
</evidence>
<keyword evidence="6 12" id="KW-0863">Zinc-finger</keyword>
<dbReference type="InterPro" id="IPR013087">
    <property type="entry name" value="Znf_C2H2_type"/>
</dbReference>
<reference evidence="14" key="1">
    <citation type="submission" date="2022-01" db="EMBL/GenBank/DDBJ databases">
        <authorList>
            <person name="Braso-Vives M."/>
        </authorList>
    </citation>
    <scope>NUCLEOTIDE SEQUENCE</scope>
</reference>
<evidence type="ECO:0000256" key="10">
    <source>
        <dbReference type="ARBA" id="ARBA00023163"/>
    </source>
</evidence>
<evidence type="ECO:0000256" key="2">
    <source>
        <dbReference type="ARBA" id="ARBA00004123"/>
    </source>
</evidence>
<keyword evidence="4" id="KW-0479">Metal-binding</keyword>
<evidence type="ECO:0000256" key="11">
    <source>
        <dbReference type="ARBA" id="ARBA00023242"/>
    </source>
</evidence>
<dbReference type="FunFam" id="3.30.160.60:FF:000176">
    <property type="entry name" value="zinc finger protein 70"/>
    <property type="match status" value="1"/>
</dbReference>
<evidence type="ECO:0000259" key="13">
    <source>
        <dbReference type="PROSITE" id="PS50157"/>
    </source>
</evidence>
<dbReference type="GO" id="GO:0008270">
    <property type="term" value="F:zinc ion binding"/>
    <property type="evidence" value="ECO:0007669"/>
    <property type="project" value="UniProtKB-KW"/>
</dbReference>
<dbReference type="EMBL" id="OV696694">
    <property type="protein sequence ID" value="CAH1274505.1"/>
    <property type="molecule type" value="Genomic_DNA"/>
</dbReference>
<dbReference type="Proteomes" id="UP000838412">
    <property type="component" value="Chromosome 9"/>
</dbReference>
<evidence type="ECO:0000256" key="8">
    <source>
        <dbReference type="ARBA" id="ARBA00023015"/>
    </source>
</evidence>
<evidence type="ECO:0000256" key="4">
    <source>
        <dbReference type="ARBA" id="ARBA00022723"/>
    </source>
</evidence>
<sequence>MREKFLARAQRGRTQEEFEAFVDIDADEECTVDTADKELCQEVRDARGAASTQDEPLHSPHNKGVTTFLIAGVCAFIKQDEDYKQIPLVFVLMSRGEKQDYKKVLQKVKKLLPRDPRVEHFVMDFEDGMWGAMRSIFPNCTRKIYKKIQKLEWLENSVWSIDEWSVYFQPIRIHDLEGYHTHLNKKAQHSLAFYILVDLFKAQYTLYNLTVHIRIHTGETPYRCEDCGKEFIQHDGCLQLPQGNAHRRETLPLRCVRVALQRSQCHNKAHADSHGGKPYVCQECDRGFTVNSNLSRHMRTHICEKPYTCDECGRSFSTLSTLKVHIRKHTGEKPYRCEECGMQFRHRSSLDRHVKICN</sequence>
<evidence type="ECO:0000256" key="7">
    <source>
        <dbReference type="ARBA" id="ARBA00022833"/>
    </source>
</evidence>
<proteinExistence type="inferred from homology"/>
<dbReference type="FunFam" id="3.30.160.60:FF:001266">
    <property type="entry name" value="Zinc finger protein 662"/>
    <property type="match status" value="1"/>
</dbReference>
<dbReference type="GO" id="GO:0000981">
    <property type="term" value="F:DNA-binding transcription factor activity, RNA polymerase II-specific"/>
    <property type="evidence" value="ECO:0007669"/>
    <property type="project" value="TreeGrafter"/>
</dbReference>
<keyword evidence="7" id="KW-0862">Zinc</keyword>
<gene>
    <name evidence="14" type="primary">ZNF525</name>
    <name evidence="14" type="ORF">BLAG_LOCUS25503</name>
</gene>
<comment type="subcellular location">
    <subcellularLocation>
        <location evidence="2">Nucleus</location>
    </subcellularLocation>
</comment>
<keyword evidence="11" id="KW-0539">Nucleus</keyword>
<dbReference type="AlphaFoldDB" id="A0A8K0AFK7"/>
<feature type="domain" description="C2H2-type" evidence="13">
    <location>
        <begin position="335"/>
        <end position="358"/>
    </location>
</feature>
<organism evidence="14 15">
    <name type="scientific">Branchiostoma lanceolatum</name>
    <name type="common">Common lancelet</name>
    <name type="synonym">Amphioxus lanceolatum</name>
    <dbReference type="NCBI Taxonomy" id="7740"/>
    <lineage>
        <taxon>Eukaryota</taxon>
        <taxon>Metazoa</taxon>
        <taxon>Chordata</taxon>
        <taxon>Cephalochordata</taxon>
        <taxon>Leptocardii</taxon>
        <taxon>Amphioxiformes</taxon>
        <taxon>Branchiostomatidae</taxon>
        <taxon>Branchiostoma</taxon>
    </lineage>
</organism>
<dbReference type="PROSITE" id="PS00028">
    <property type="entry name" value="ZINC_FINGER_C2H2_1"/>
    <property type="match status" value="2"/>
</dbReference>
<dbReference type="Gene3D" id="3.30.160.60">
    <property type="entry name" value="Classic Zinc Finger"/>
    <property type="match status" value="4"/>
</dbReference>
<accession>A0A8K0AFK7</accession>
<comment type="function">
    <text evidence="1">May be involved in transcriptional regulation.</text>
</comment>
<evidence type="ECO:0000256" key="6">
    <source>
        <dbReference type="ARBA" id="ARBA00022771"/>
    </source>
</evidence>
<keyword evidence="10" id="KW-0804">Transcription</keyword>
<keyword evidence="15" id="KW-1185">Reference proteome</keyword>
<keyword evidence="9" id="KW-0238">DNA-binding</keyword>
<protein>
    <submittedName>
        <fullName evidence="14">ZNF525 protein</fullName>
    </submittedName>
</protein>
<keyword evidence="5" id="KW-0677">Repeat</keyword>
<evidence type="ECO:0000313" key="14">
    <source>
        <dbReference type="EMBL" id="CAH1274505.1"/>
    </source>
</evidence>
<dbReference type="GO" id="GO:0005634">
    <property type="term" value="C:nucleus"/>
    <property type="evidence" value="ECO:0007669"/>
    <property type="project" value="UniProtKB-SubCell"/>
</dbReference>
<evidence type="ECO:0000256" key="5">
    <source>
        <dbReference type="ARBA" id="ARBA00022737"/>
    </source>
</evidence>
<evidence type="ECO:0000313" key="15">
    <source>
        <dbReference type="Proteomes" id="UP000838412"/>
    </source>
</evidence>
<dbReference type="FunFam" id="3.30.160.60:FF:001774">
    <property type="entry name" value="Myoneurin"/>
    <property type="match status" value="1"/>
</dbReference>
<evidence type="ECO:0000256" key="9">
    <source>
        <dbReference type="ARBA" id="ARBA00023125"/>
    </source>
</evidence>
<dbReference type="OrthoDB" id="427030at2759"/>
<dbReference type="InterPro" id="IPR036236">
    <property type="entry name" value="Znf_C2H2_sf"/>
</dbReference>
<feature type="domain" description="C2H2-type" evidence="13">
    <location>
        <begin position="279"/>
        <end position="306"/>
    </location>
</feature>
<evidence type="ECO:0000256" key="12">
    <source>
        <dbReference type="PROSITE-ProRule" id="PRU00042"/>
    </source>
</evidence>
<keyword evidence="8" id="KW-0805">Transcription regulation</keyword>
<evidence type="ECO:0000256" key="3">
    <source>
        <dbReference type="ARBA" id="ARBA00006991"/>
    </source>
</evidence>
<comment type="similarity">
    <text evidence="3">Belongs to the krueppel C2H2-type zinc-finger protein family.</text>
</comment>
<feature type="domain" description="C2H2-type" evidence="13">
    <location>
        <begin position="307"/>
        <end position="334"/>
    </location>
</feature>
<dbReference type="GO" id="GO:0000978">
    <property type="term" value="F:RNA polymerase II cis-regulatory region sequence-specific DNA binding"/>
    <property type="evidence" value="ECO:0007669"/>
    <property type="project" value="TreeGrafter"/>
</dbReference>
<dbReference type="Pfam" id="PF00096">
    <property type="entry name" value="zf-C2H2"/>
    <property type="match status" value="3"/>
</dbReference>
<dbReference type="PROSITE" id="PS50157">
    <property type="entry name" value="ZINC_FINGER_C2H2_2"/>
    <property type="match status" value="3"/>
</dbReference>
<name>A0A8K0AFK7_BRALA</name>
<dbReference type="PANTHER" id="PTHR23226">
    <property type="entry name" value="ZINC FINGER AND SCAN DOMAIN-CONTAINING"/>
    <property type="match status" value="1"/>
</dbReference>
<dbReference type="PANTHER" id="PTHR23226:SF416">
    <property type="entry name" value="FI01424P"/>
    <property type="match status" value="1"/>
</dbReference>